<comment type="subcellular location">
    <subcellularLocation>
        <location evidence="1">Membrane</location>
        <topology evidence="1">Multi-pass membrane protein</topology>
    </subcellularLocation>
</comment>
<feature type="transmembrane region" description="Helical" evidence="7">
    <location>
        <begin position="509"/>
        <end position="529"/>
    </location>
</feature>
<dbReference type="Pfam" id="PF07690">
    <property type="entry name" value="MFS_1"/>
    <property type="match status" value="2"/>
</dbReference>
<comment type="caution">
    <text evidence="9">The sequence shown here is derived from an EMBL/GenBank/DDBJ whole genome shotgun (WGS) entry which is preliminary data.</text>
</comment>
<feature type="transmembrane region" description="Helical" evidence="7">
    <location>
        <begin position="65"/>
        <end position="91"/>
    </location>
</feature>
<feature type="transmembrane region" description="Helical" evidence="7">
    <location>
        <begin position="425"/>
        <end position="452"/>
    </location>
</feature>
<feature type="transmembrane region" description="Helical" evidence="7">
    <location>
        <begin position="103"/>
        <end position="122"/>
    </location>
</feature>
<feature type="compositionally biased region" description="Basic and acidic residues" evidence="6">
    <location>
        <begin position="11"/>
        <end position="31"/>
    </location>
</feature>
<protein>
    <recommendedName>
        <fullName evidence="8">Major facilitator superfamily (MFS) profile domain-containing protein</fullName>
    </recommendedName>
</protein>
<feature type="transmembrane region" description="Helical" evidence="7">
    <location>
        <begin position="261"/>
        <end position="279"/>
    </location>
</feature>
<accession>A0A3D8RGL5</accession>
<feature type="transmembrane region" description="Helical" evidence="7">
    <location>
        <begin position="129"/>
        <end position="148"/>
    </location>
</feature>
<evidence type="ECO:0000256" key="7">
    <source>
        <dbReference type="SAM" id="Phobius"/>
    </source>
</evidence>
<feature type="transmembrane region" description="Helical" evidence="7">
    <location>
        <begin position="291"/>
        <end position="313"/>
    </location>
</feature>
<dbReference type="Gene3D" id="1.20.1720.10">
    <property type="entry name" value="Multidrug resistance protein D"/>
    <property type="match status" value="1"/>
</dbReference>
<feature type="transmembrane region" description="Helical" evidence="7">
    <location>
        <begin position="188"/>
        <end position="208"/>
    </location>
</feature>
<dbReference type="PANTHER" id="PTHR42718">
    <property type="entry name" value="MAJOR FACILITATOR SUPERFAMILY MULTIDRUG TRANSPORTER MFSC"/>
    <property type="match status" value="1"/>
</dbReference>
<organism evidence="9 10">
    <name type="scientific">Coleophoma cylindrospora</name>
    <dbReference type="NCBI Taxonomy" id="1849047"/>
    <lineage>
        <taxon>Eukaryota</taxon>
        <taxon>Fungi</taxon>
        <taxon>Dikarya</taxon>
        <taxon>Ascomycota</taxon>
        <taxon>Pezizomycotina</taxon>
        <taxon>Leotiomycetes</taxon>
        <taxon>Helotiales</taxon>
        <taxon>Dermateaceae</taxon>
        <taxon>Coleophoma</taxon>
    </lineage>
</organism>
<feature type="region of interest" description="Disordered" evidence="6">
    <location>
        <begin position="1"/>
        <end position="55"/>
    </location>
</feature>
<name>A0A3D8RGL5_9HELO</name>
<dbReference type="STRING" id="1849047.A0A3D8RGL5"/>
<evidence type="ECO:0000256" key="2">
    <source>
        <dbReference type="ARBA" id="ARBA00022448"/>
    </source>
</evidence>
<dbReference type="InterPro" id="IPR036259">
    <property type="entry name" value="MFS_trans_sf"/>
</dbReference>
<dbReference type="InterPro" id="IPR020846">
    <property type="entry name" value="MFS_dom"/>
</dbReference>
<feature type="transmembrane region" description="Helical" evidence="7">
    <location>
        <begin position="334"/>
        <end position="353"/>
    </location>
</feature>
<dbReference type="EMBL" id="PDLM01000007">
    <property type="protein sequence ID" value="RDW73177.1"/>
    <property type="molecule type" value="Genomic_DNA"/>
</dbReference>
<proteinExistence type="predicted"/>
<keyword evidence="3 7" id="KW-0812">Transmembrane</keyword>
<dbReference type="Gene3D" id="1.20.1250.20">
    <property type="entry name" value="MFS general substrate transporter like domains"/>
    <property type="match status" value="1"/>
</dbReference>
<evidence type="ECO:0000256" key="1">
    <source>
        <dbReference type="ARBA" id="ARBA00004141"/>
    </source>
</evidence>
<gene>
    <name evidence="9" type="ORF">BP6252_07084</name>
</gene>
<feature type="domain" description="Major facilitator superfamily (MFS) profile" evidence="8">
    <location>
        <begin position="65"/>
        <end position="534"/>
    </location>
</feature>
<keyword evidence="2" id="KW-0813">Transport</keyword>
<evidence type="ECO:0000313" key="10">
    <source>
        <dbReference type="Proteomes" id="UP000256645"/>
    </source>
</evidence>
<dbReference type="AlphaFoldDB" id="A0A3D8RGL5"/>
<dbReference type="PANTHER" id="PTHR42718:SF9">
    <property type="entry name" value="MAJOR FACILITATOR SUPERFAMILY MULTIDRUG TRANSPORTER MFSC"/>
    <property type="match status" value="1"/>
</dbReference>
<keyword evidence="5 7" id="KW-0472">Membrane</keyword>
<feature type="transmembrane region" description="Helical" evidence="7">
    <location>
        <begin position="160"/>
        <end position="181"/>
    </location>
</feature>
<dbReference type="InterPro" id="IPR011701">
    <property type="entry name" value="MFS"/>
</dbReference>
<reference evidence="9 10" key="1">
    <citation type="journal article" date="2018" name="IMA Fungus">
        <title>IMA Genome-F 9: Draft genome sequence of Annulohypoxylon stygium, Aspergillus mulundensis, Berkeleyomyces basicola (syn. Thielaviopsis basicola), Ceratocystis smalleyi, two Cercospora beticola strains, Coleophoma cylindrospora, Fusarium fracticaudum, Phialophora cf. hyalina, and Morchella septimelata.</title>
        <authorList>
            <person name="Wingfield B.D."/>
            <person name="Bills G.F."/>
            <person name="Dong Y."/>
            <person name="Huang W."/>
            <person name="Nel W.J."/>
            <person name="Swalarsk-Parry B.S."/>
            <person name="Vaghefi N."/>
            <person name="Wilken P.M."/>
            <person name="An Z."/>
            <person name="de Beer Z.W."/>
            <person name="De Vos L."/>
            <person name="Chen L."/>
            <person name="Duong T.A."/>
            <person name="Gao Y."/>
            <person name="Hammerbacher A."/>
            <person name="Kikkert J.R."/>
            <person name="Li Y."/>
            <person name="Li H."/>
            <person name="Li K."/>
            <person name="Li Q."/>
            <person name="Liu X."/>
            <person name="Ma X."/>
            <person name="Naidoo K."/>
            <person name="Pethybridge S.J."/>
            <person name="Sun J."/>
            <person name="Steenkamp E.T."/>
            <person name="van der Nest M.A."/>
            <person name="van Wyk S."/>
            <person name="Wingfield M.J."/>
            <person name="Xiong C."/>
            <person name="Yue Q."/>
            <person name="Zhang X."/>
        </authorList>
    </citation>
    <scope>NUCLEOTIDE SEQUENCE [LARGE SCALE GENOMIC DNA]</scope>
    <source>
        <strain evidence="9 10">BP6252</strain>
    </source>
</reference>
<dbReference type="GO" id="GO:0016020">
    <property type="term" value="C:membrane"/>
    <property type="evidence" value="ECO:0007669"/>
    <property type="project" value="UniProtKB-SubCell"/>
</dbReference>
<evidence type="ECO:0000256" key="3">
    <source>
        <dbReference type="ARBA" id="ARBA00022692"/>
    </source>
</evidence>
<dbReference type="OrthoDB" id="2985014at2759"/>
<evidence type="ECO:0000259" key="8">
    <source>
        <dbReference type="PROSITE" id="PS50850"/>
    </source>
</evidence>
<evidence type="ECO:0000313" key="9">
    <source>
        <dbReference type="EMBL" id="RDW73177.1"/>
    </source>
</evidence>
<keyword evidence="10" id="KW-1185">Reference proteome</keyword>
<feature type="transmembrane region" description="Helical" evidence="7">
    <location>
        <begin position="373"/>
        <end position="392"/>
    </location>
</feature>
<dbReference type="SUPFAM" id="SSF103473">
    <property type="entry name" value="MFS general substrate transporter"/>
    <property type="match status" value="2"/>
</dbReference>
<evidence type="ECO:0000256" key="5">
    <source>
        <dbReference type="ARBA" id="ARBA00023136"/>
    </source>
</evidence>
<feature type="transmembrane region" description="Helical" evidence="7">
    <location>
        <begin position="473"/>
        <end position="497"/>
    </location>
</feature>
<dbReference type="GO" id="GO:0022857">
    <property type="term" value="F:transmembrane transporter activity"/>
    <property type="evidence" value="ECO:0007669"/>
    <property type="project" value="InterPro"/>
</dbReference>
<sequence length="563" mass="59448">MSAVASNVELRAGHNGDDRIQATDTLDDGHQELQPSADPKSGPSSTQVSEPEPDKSTAMAAAAPLVITLAGAAFLNTASITSIVIILPSIGSDLAVPQARQQWMASAYSLAFGCFLLLFGKLGDVFGRCLLFLAGGVWVTAFAIGTALSPTEICFDVMRAMQGLGAAANVPTAMGIIGATIPPGRVKNYAFAIYSAGAPVGAVMGNLMGGILGQYTGWRVVFYVLAGCSAAITISAYFMIPKDFPPDISVSRSTLVSHIDWVGALLITAGLVLLIFALSEGNDQKNGWRKPFVVASLILAILLLMALCFWEYYLESKTTRDPLIPISLFKNKHFSVGMAIAFLFYGAFNNYLIYTTYFYQDYLLLSSIQTALRYLPCGVIGLTMVFATGFLLDRVPANYILTFGLTATCISCLLFAVPIPPSTTYWAYGLTAMILAVVGADSVSPCLGLFITQSLDGKDQALAGAMFNTVGQIGRILALAVATTIEGAVETTAVAAGDERQGLLKGLRYAQWFGFACCSVSAGFAVIGLRGIGRIGLTKELESGLPGPIVETEGEDGHANTNV</sequence>
<feature type="transmembrane region" description="Helical" evidence="7">
    <location>
        <begin position="220"/>
        <end position="240"/>
    </location>
</feature>
<evidence type="ECO:0000256" key="4">
    <source>
        <dbReference type="ARBA" id="ARBA00022989"/>
    </source>
</evidence>
<evidence type="ECO:0000256" key="6">
    <source>
        <dbReference type="SAM" id="MobiDB-lite"/>
    </source>
</evidence>
<feature type="transmembrane region" description="Helical" evidence="7">
    <location>
        <begin position="399"/>
        <end position="419"/>
    </location>
</feature>
<dbReference type="Proteomes" id="UP000256645">
    <property type="component" value="Unassembled WGS sequence"/>
</dbReference>
<keyword evidence="4 7" id="KW-1133">Transmembrane helix</keyword>
<dbReference type="PROSITE" id="PS50850">
    <property type="entry name" value="MFS"/>
    <property type="match status" value="1"/>
</dbReference>